<gene>
    <name evidence="5" type="ORF">KV396_12630</name>
</gene>
<evidence type="ECO:0000256" key="2">
    <source>
        <dbReference type="ARBA" id="ARBA00023125"/>
    </source>
</evidence>
<dbReference type="Proteomes" id="UP000831963">
    <property type="component" value="Chromosome"/>
</dbReference>
<dbReference type="Gene3D" id="2.60.120.10">
    <property type="entry name" value="Jelly Rolls"/>
    <property type="match status" value="1"/>
</dbReference>
<evidence type="ECO:0000259" key="4">
    <source>
        <dbReference type="PROSITE" id="PS01124"/>
    </source>
</evidence>
<dbReference type="SMART" id="SM00342">
    <property type="entry name" value="HTH_ARAC"/>
    <property type="match status" value="1"/>
</dbReference>
<keyword evidence="2" id="KW-0238">DNA-binding</keyword>
<dbReference type="InterPro" id="IPR014710">
    <property type="entry name" value="RmlC-like_jellyroll"/>
</dbReference>
<keyword evidence="6" id="KW-1185">Reference proteome</keyword>
<keyword evidence="1" id="KW-0805">Transcription regulation</keyword>
<dbReference type="InterPro" id="IPR003313">
    <property type="entry name" value="AraC-bd"/>
</dbReference>
<dbReference type="PANTHER" id="PTHR46796">
    <property type="entry name" value="HTH-TYPE TRANSCRIPTIONAL ACTIVATOR RHAS-RELATED"/>
    <property type="match status" value="1"/>
</dbReference>
<dbReference type="PROSITE" id="PS01124">
    <property type="entry name" value="HTH_ARAC_FAMILY_2"/>
    <property type="match status" value="1"/>
</dbReference>
<evidence type="ECO:0000313" key="6">
    <source>
        <dbReference type="Proteomes" id="UP000831963"/>
    </source>
</evidence>
<dbReference type="InterPro" id="IPR009057">
    <property type="entry name" value="Homeodomain-like_sf"/>
</dbReference>
<dbReference type="Pfam" id="PF02311">
    <property type="entry name" value="AraC_binding"/>
    <property type="match status" value="1"/>
</dbReference>
<sequence length="261" mass="28655">MVDRVHAWHPEVPAVREVYHASFEHAYPLHAHDVWTAMLVDEGAVAYGLDRSSHIAAPGAVTLLPPGVPHDGRSTVDGRIYRKRVVYFDPAWLPAEAVGRSVVHPTVRDPRATAAARRIHAALALPGDLLAAEHWTLALRGRILAHLGPSTVASRDTPLARRLRALIDDRFTESFTLSEIATAWGAHPSHLTRSFTRTYGIAPHQYVLSRRIDLARRLLVDGIRPSDAAAQAGFHDQAHLTRHFRRVLGTTPGAFGPSAGR</sequence>
<dbReference type="RefSeq" id="WP_247955946.1">
    <property type="nucleotide sequence ID" value="NZ_CP078077.1"/>
</dbReference>
<organism evidence="5 6">
    <name type="scientific">Microbacterium galbinum</name>
    <dbReference type="NCBI Taxonomy" id="2851646"/>
    <lineage>
        <taxon>Bacteria</taxon>
        <taxon>Bacillati</taxon>
        <taxon>Actinomycetota</taxon>
        <taxon>Actinomycetes</taxon>
        <taxon>Micrococcales</taxon>
        <taxon>Microbacteriaceae</taxon>
        <taxon>Microbacterium</taxon>
    </lineage>
</organism>
<proteinExistence type="predicted"/>
<reference evidence="5 6" key="1">
    <citation type="submission" date="2021-06" db="EMBL/GenBank/DDBJ databases">
        <title>Genome-based taxonomic framework of Microbacterium strains isolated from marine environment, the description of four new species and reclassification of four preexisting species.</title>
        <authorList>
            <person name="Lee S.D."/>
            <person name="Kim S.-M."/>
            <person name="Byeon Y.-S."/>
            <person name="Yang H.L."/>
            <person name="Kim I.S."/>
        </authorList>
    </citation>
    <scope>NUCLEOTIDE SEQUENCE [LARGE SCALE GENOMIC DNA]</scope>
    <source>
        <strain evidence="5 6">SSW1-36</strain>
    </source>
</reference>
<keyword evidence="3" id="KW-0804">Transcription</keyword>
<evidence type="ECO:0000313" key="5">
    <source>
        <dbReference type="EMBL" id="UPL15272.1"/>
    </source>
</evidence>
<dbReference type="InterPro" id="IPR050204">
    <property type="entry name" value="AraC_XylS_family_regulators"/>
</dbReference>
<feature type="domain" description="HTH araC/xylS-type" evidence="4">
    <location>
        <begin position="161"/>
        <end position="258"/>
    </location>
</feature>
<evidence type="ECO:0000256" key="3">
    <source>
        <dbReference type="ARBA" id="ARBA00023163"/>
    </source>
</evidence>
<dbReference type="SUPFAM" id="SSF51215">
    <property type="entry name" value="Regulatory protein AraC"/>
    <property type="match status" value="1"/>
</dbReference>
<dbReference type="Gene3D" id="1.10.10.60">
    <property type="entry name" value="Homeodomain-like"/>
    <property type="match status" value="1"/>
</dbReference>
<dbReference type="InterPro" id="IPR018060">
    <property type="entry name" value="HTH_AraC"/>
</dbReference>
<dbReference type="SUPFAM" id="SSF46689">
    <property type="entry name" value="Homeodomain-like"/>
    <property type="match status" value="2"/>
</dbReference>
<dbReference type="Pfam" id="PF12833">
    <property type="entry name" value="HTH_18"/>
    <property type="match status" value="1"/>
</dbReference>
<name>A0ABY4IR52_9MICO</name>
<dbReference type="EMBL" id="CP078077">
    <property type="protein sequence ID" value="UPL15272.1"/>
    <property type="molecule type" value="Genomic_DNA"/>
</dbReference>
<protein>
    <submittedName>
        <fullName evidence="5">AraC family transcriptional regulator</fullName>
    </submittedName>
</protein>
<accession>A0ABY4IR52</accession>
<evidence type="ECO:0000256" key="1">
    <source>
        <dbReference type="ARBA" id="ARBA00023015"/>
    </source>
</evidence>
<dbReference type="PANTHER" id="PTHR46796:SF2">
    <property type="entry name" value="TRANSCRIPTIONAL REGULATORY PROTEIN"/>
    <property type="match status" value="1"/>
</dbReference>
<dbReference type="InterPro" id="IPR037923">
    <property type="entry name" value="HTH-like"/>
</dbReference>